<dbReference type="PANTHER" id="PTHR33695:SF1">
    <property type="entry name" value="LIPOPROTEIN SIGNAL PEPTIDASE"/>
    <property type="match status" value="1"/>
</dbReference>
<evidence type="ECO:0000313" key="12">
    <source>
        <dbReference type="EMBL" id="SCC04707.1"/>
    </source>
</evidence>
<keyword evidence="2 9" id="KW-1003">Cell membrane</keyword>
<evidence type="ECO:0000256" key="10">
    <source>
        <dbReference type="RuleBase" id="RU000594"/>
    </source>
</evidence>
<feature type="transmembrane region" description="Helical" evidence="9">
    <location>
        <begin position="122"/>
        <end position="145"/>
    </location>
</feature>
<dbReference type="Proteomes" id="UP000181997">
    <property type="component" value="Unassembled WGS sequence"/>
</dbReference>
<feature type="transmembrane region" description="Helical" evidence="9">
    <location>
        <begin position="83"/>
        <end position="102"/>
    </location>
</feature>
<keyword evidence="7 9" id="KW-1133">Transmembrane helix</keyword>
<sequence>MFYYLVALVVIGLDQLTKWLVVKKMQEGESIEIIQNVFYLTSHRNQGAAWGILQGQMWFFYIITLVVIVGIVYYMQVHAKGKALFSISLAFMLGGAIGNFIDRIFRKEVVDFLNTYIFSYDFPIFNIADAALTIGVALLIIYMYLDERKAKKEKQNGSNSTYHTTE</sequence>
<dbReference type="AlphaFoldDB" id="A0A0V8HIR5"/>
<gene>
    <name evidence="9" type="primary">lspA</name>
    <name evidence="12" type="ORF">GA0061094_2083</name>
</gene>
<evidence type="ECO:0000313" key="13">
    <source>
        <dbReference type="Proteomes" id="UP000181997"/>
    </source>
</evidence>
<evidence type="ECO:0000256" key="6">
    <source>
        <dbReference type="ARBA" id="ARBA00022801"/>
    </source>
</evidence>
<dbReference type="GO" id="GO:0005886">
    <property type="term" value="C:plasma membrane"/>
    <property type="evidence" value="ECO:0007669"/>
    <property type="project" value="UniProtKB-SubCell"/>
</dbReference>
<proteinExistence type="inferred from homology"/>
<evidence type="ECO:0000256" key="4">
    <source>
        <dbReference type="ARBA" id="ARBA00022692"/>
    </source>
</evidence>
<dbReference type="GO" id="GO:0006508">
    <property type="term" value="P:proteolysis"/>
    <property type="evidence" value="ECO:0007669"/>
    <property type="project" value="UniProtKB-KW"/>
</dbReference>
<protein>
    <recommendedName>
        <fullName evidence="9">Lipoprotein signal peptidase</fullName>
        <ecNumber evidence="9">3.4.23.36</ecNumber>
    </recommendedName>
    <alternativeName>
        <fullName evidence="9">Prolipoprotein signal peptidase</fullName>
    </alternativeName>
    <alternativeName>
        <fullName evidence="9">Signal peptidase II</fullName>
        <shortName evidence="9">SPase II</shortName>
    </alternativeName>
</protein>
<dbReference type="Pfam" id="PF01252">
    <property type="entry name" value="Peptidase_A8"/>
    <property type="match status" value="1"/>
</dbReference>
<accession>A0A0V8HIR5</accession>
<evidence type="ECO:0000256" key="3">
    <source>
        <dbReference type="ARBA" id="ARBA00022670"/>
    </source>
</evidence>
<keyword evidence="5 9" id="KW-0064">Aspartyl protease</keyword>
<evidence type="ECO:0000256" key="5">
    <source>
        <dbReference type="ARBA" id="ARBA00022750"/>
    </source>
</evidence>
<evidence type="ECO:0000256" key="9">
    <source>
        <dbReference type="HAMAP-Rule" id="MF_00161"/>
    </source>
</evidence>
<dbReference type="EMBL" id="FMAU01000002">
    <property type="protein sequence ID" value="SCC04707.1"/>
    <property type="molecule type" value="Genomic_DNA"/>
</dbReference>
<evidence type="ECO:0000256" key="1">
    <source>
        <dbReference type="ARBA" id="ARBA00006139"/>
    </source>
</evidence>
<feature type="active site" evidence="9">
    <location>
        <position position="129"/>
    </location>
</feature>
<evidence type="ECO:0000256" key="11">
    <source>
        <dbReference type="RuleBase" id="RU004181"/>
    </source>
</evidence>
<keyword evidence="4 9" id="KW-0812">Transmembrane</keyword>
<organism evidence="12 13">
    <name type="scientific">[Bacillus] enclensis</name>
    <dbReference type="NCBI Taxonomy" id="1402860"/>
    <lineage>
        <taxon>Bacteria</taxon>
        <taxon>Bacillati</taxon>
        <taxon>Bacillota</taxon>
        <taxon>Bacilli</taxon>
        <taxon>Bacillales</taxon>
        <taxon>Bacillaceae</taxon>
        <taxon>Rossellomorea</taxon>
    </lineage>
</organism>
<evidence type="ECO:0000256" key="8">
    <source>
        <dbReference type="ARBA" id="ARBA00023136"/>
    </source>
</evidence>
<dbReference type="OrthoDB" id="9810259at2"/>
<dbReference type="PRINTS" id="PR00781">
    <property type="entry name" value="LIPOSIGPTASE"/>
</dbReference>
<comment type="caution">
    <text evidence="9">Lacks conserved residue(s) required for the propagation of feature annotation.</text>
</comment>
<dbReference type="EC" id="3.4.23.36" evidence="9"/>
<evidence type="ECO:0000256" key="7">
    <source>
        <dbReference type="ARBA" id="ARBA00022989"/>
    </source>
</evidence>
<feature type="transmembrane region" description="Helical" evidence="9">
    <location>
        <begin position="58"/>
        <end position="76"/>
    </location>
</feature>
<comment type="similarity">
    <text evidence="1 9 11">Belongs to the peptidase A8 family.</text>
</comment>
<dbReference type="HAMAP" id="MF_00161">
    <property type="entry name" value="LspA"/>
    <property type="match status" value="1"/>
</dbReference>
<comment type="subcellular location">
    <subcellularLocation>
        <location evidence="9">Cell membrane</location>
        <topology evidence="9">Multi-pass membrane protein</topology>
    </subcellularLocation>
</comment>
<comment type="catalytic activity">
    <reaction evidence="9 10">
        <text>Release of signal peptides from bacterial membrane prolipoproteins. Hydrolyzes -Xaa-Yaa-Zaa-|-(S,diacylglyceryl)Cys-, in which Xaa is hydrophobic (preferably Leu), and Yaa (Ala or Ser) and Zaa (Gly or Ala) have small, neutral side chains.</text>
        <dbReference type="EC" id="3.4.23.36"/>
    </reaction>
</comment>
<feature type="active site" evidence="9">
    <location>
        <position position="111"/>
    </location>
</feature>
<comment type="pathway">
    <text evidence="9">Protein modification; lipoprotein biosynthesis (signal peptide cleavage).</text>
</comment>
<dbReference type="PROSITE" id="PS00855">
    <property type="entry name" value="SPASE_II"/>
    <property type="match status" value="1"/>
</dbReference>
<dbReference type="PANTHER" id="PTHR33695">
    <property type="entry name" value="LIPOPROTEIN SIGNAL PEPTIDASE"/>
    <property type="match status" value="1"/>
</dbReference>
<keyword evidence="3 9" id="KW-0645">Protease</keyword>
<dbReference type="NCBIfam" id="TIGR00077">
    <property type="entry name" value="lspA"/>
    <property type="match status" value="1"/>
</dbReference>
<evidence type="ECO:0000256" key="2">
    <source>
        <dbReference type="ARBA" id="ARBA00022475"/>
    </source>
</evidence>
<dbReference type="UniPathway" id="UPA00665"/>
<keyword evidence="8 9" id="KW-0472">Membrane</keyword>
<comment type="function">
    <text evidence="9 10">This protein specifically catalyzes the removal of signal peptides from prolipoproteins.</text>
</comment>
<dbReference type="RefSeq" id="WP_058298372.1">
    <property type="nucleotide sequence ID" value="NZ_FMAU01000002.1"/>
</dbReference>
<keyword evidence="13" id="KW-1185">Reference proteome</keyword>
<name>A0A0V8HIR5_9BACI</name>
<dbReference type="InterPro" id="IPR001872">
    <property type="entry name" value="Peptidase_A8"/>
</dbReference>
<reference evidence="13" key="1">
    <citation type="submission" date="2016-08" db="EMBL/GenBank/DDBJ databases">
        <authorList>
            <person name="Varghese N."/>
            <person name="Submissions Spin"/>
        </authorList>
    </citation>
    <scope>NUCLEOTIDE SEQUENCE [LARGE SCALE GENOMIC DNA]</scope>
    <source>
        <strain evidence="13">SGD-1123</strain>
    </source>
</reference>
<keyword evidence="6 9" id="KW-0378">Hydrolase</keyword>
<dbReference type="GO" id="GO:0004190">
    <property type="term" value="F:aspartic-type endopeptidase activity"/>
    <property type="evidence" value="ECO:0007669"/>
    <property type="project" value="UniProtKB-UniRule"/>
</dbReference>